<dbReference type="GO" id="GO:0008168">
    <property type="term" value="F:methyltransferase activity"/>
    <property type="evidence" value="ECO:0007669"/>
    <property type="project" value="TreeGrafter"/>
</dbReference>
<organism evidence="2 3">
    <name type="scientific">Tuber melanosporum (strain Mel28)</name>
    <name type="common">Perigord black truffle</name>
    <dbReference type="NCBI Taxonomy" id="656061"/>
    <lineage>
        <taxon>Eukaryota</taxon>
        <taxon>Fungi</taxon>
        <taxon>Dikarya</taxon>
        <taxon>Ascomycota</taxon>
        <taxon>Pezizomycotina</taxon>
        <taxon>Pezizomycetes</taxon>
        <taxon>Pezizales</taxon>
        <taxon>Tuberaceae</taxon>
        <taxon>Tuber</taxon>
    </lineage>
</organism>
<feature type="compositionally biased region" description="Low complexity" evidence="1">
    <location>
        <begin position="14"/>
        <end position="34"/>
    </location>
</feature>
<dbReference type="Pfam" id="PF13489">
    <property type="entry name" value="Methyltransf_23"/>
    <property type="match status" value="1"/>
</dbReference>
<name>D5GF89_TUBMM</name>
<accession>D5GF89</accession>
<dbReference type="InterPro" id="IPR029063">
    <property type="entry name" value="SAM-dependent_MTases_sf"/>
</dbReference>
<protein>
    <submittedName>
        <fullName evidence="2">(Perigord truffle) hypothetical protein</fullName>
    </submittedName>
</protein>
<proteinExistence type="predicted"/>
<dbReference type="AlphaFoldDB" id="D5GF89"/>
<evidence type="ECO:0000313" key="3">
    <source>
        <dbReference type="Proteomes" id="UP000006911"/>
    </source>
</evidence>
<dbReference type="InParanoid" id="D5GF89"/>
<dbReference type="Proteomes" id="UP000006911">
    <property type="component" value="Unassembled WGS sequence"/>
</dbReference>
<keyword evidence="3" id="KW-1185">Reference proteome</keyword>
<gene>
    <name evidence="2" type="ORF">GSTUM_00006782001</name>
</gene>
<dbReference type="Gene3D" id="3.40.50.150">
    <property type="entry name" value="Vaccinia Virus protein VP39"/>
    <property type="match status" value="1"/>
</dbReference>
<evidence type="ECO:0000313" key="2">
    <source>
        <dbReference type="EMBL" id="CAZ83182.1"/>
    </source>
</evidence>
<dbReference type="RefSeq" id="XP_002838991.1">
    <property type="nucleotide sequence ID" value="XM_002838945.1"/>
</dbReference>
<dbReference type="HOGENOM" id="CLU_010595_2_3_1"/>
<evidence type="ECO:0000256" key="1">
    <source>
        <dbReference type="SAM" id="MobiDB-lite"/>
    </source>
</evidence>
<reference evidence="2 3" key="1">
    <citation type="journal article" date="2010" name="Nature">
        <title>Perigord black truffle genome uncovers evolutionary origins and mechanisms of symbiosis.</title>
        <authorList>
            <person name="Martin F."/>
            <person name="Kohler A."/>
            <person name="Murat C."/>
            <person name="Balestrini R."/>
            <person name="Coutinho P.M."/>
            <person name="Jaillon O."/>
            <person name="Montanini B."/>
            <person name="Morin E."/>
            <person name="Noel B."/>
            <person name="Percudani R."/>
            <person name="Porcel B."/>
            <person name="Rubini A."/>
            <person name="Amicucci A."/>
            <person name="Amselem J."/>
            <person name="Anthouard V."/>
            <person name="Arcioni S."/>
            <person name="Artiguenave F."/>
            <person name="Aury J.M."/>
            <person name="Ballario P."/>
            <person name="Bolchi A."/>
            <person name="Brenna A."/>
            <person name="Brun A."/>
            <person name="Buee M."/>
            <person name="Cantarel B."/>
            <person name="Chevalier G."/>
            <person name="Couloux A."/>
            <person name="Da Silva C."/>
            <person name="Denoeud F."/>
            <person name="Duplessis S."/>
            <person name="Ghignone S."/>
            <person name="Hilselberger B."/>
            <person name="Iotti M."/>
            <person name="Marcais B."/>
            <person name="Mello A."/>
            <person name="Miranda M."/>
            <person name="Pacioni G."/>
            <person name="Quesneville H."/>
            <person name="Riccioni C."/>
            <person name="Ruotolo R."/>
            <person name="Splivallo R."/>
            <person name="Stocchi V."/>
            <person name="Tisserant E."/>
            <person name="Viscomi A.R."/>
            <person name="Zambonelli A."/>
            <person name="Zampieri E."/>
            <person name="Henrissat B."/>
            <person name="Lebrun M.H."/>
            <person name="Paolocci F."/>
            <person name="Bonfante P."/>
            <person name="Ottonello S."/>
            <person name="Wincker P."/>
        </authorList>
    </citation>
    <scope>NUCLEOTIDE SEQUENCE [LARGE SCALE GENOMIC DNA]</scope>
    <source>
        <strain evidence="2 3">Mel28</strain>
    </source>
</reference>
<dbReference type="eggNOG" id="ENOG502SJGS">
    <property type="taxonomic scope" value="Eukaryota"/>
</dbReference>
<dbReference type="KEGG" id="tml:GSTUM_00006782001"/>
<dbReference type="EMBL" id="FN430208">
    <property type="protein sequence ID" value="CAZ83182.1"/>
    <property type="molecule type" value="Genomic_DNA"/>
</dbReference>
<dbReference type="SUPFAM" id="SSF53335">
    <property type="entry name" value="S-adenosyl-L-methionine-dependent methyltransferases"/>
    <property type="match status" value="1"/>
</dbReference>
<sequence length="372" mass="41850">MASHDPEYSEYIAAEDSTSSGADDSDYASGSEDSTQSLLSNDITHTRKGHTLCLMMRHDPLTIYSPTKSVNCMITVFGNCPLLRDHRLNKTGMAGTSPSSMSKGESPELRILDMTHHLYLLMTGGSLFAAPLDEKNPPQRILDIGTGTGIWAVDIAEQFPSAEVIATDLSPIQPNWVPPNLRFEIDDAQDDWTWGDETFDYIHVRGLLGSIKDWDRLLRQAFTHLKPGGWLEAVEHDYVIRSDDGTYPEDCAIRRWFDLMNEAADKAGRTLSKIESINDSFRTVGFENVAETRHKVPWGTWPKERKKKELGAWILMITESGFESFGMALMTRTLGMTPSDVSVLCEKAFAELKSKKFHIYNYHHFLIGQKPL</sequence>
<dbReference type="PANTHER" id="PTHR43591:SF10">
    <property type="entry name" value="ABC TRANSMEMBRANE TYPE-1 DOMAIN-CONTAINING PROTEIN-RELATED"/>
    <property type="match status" value="1"/>
</dbReference>
<dbReference type="STRING" id="656061.D5GF89"/>
<dbReference type="PANTHER" id="PTHR43591">
    <property type="entry name" value="METHYLTRANSFERASE"/>
    <property type="match status" value="1"/>
</dbReference>
<dbReference type="OMA" id="AWILMIT"/>
<dbReference type="GeneID" id="9188038"/>
<dbReference type="CDD" id="cd02440">
    <property type="entry name" value="AdoMet_MTases"/>
    <property type="match status" value="1"/>
</dbReference>
<feature type="region of interest" description="Disordered" evidence="1">
    <location>
        <begin position="1"/>
        <end position="42"/>
    </location>
</feature>